<keyword evidence="10" id="KW-0378">Hydrolase</keyword>
<protein>
    <submittedName>
        <fullName evidence="10">Sulfatase-like hydrolase/transferase</fullName>
    </submittedName>
</protein>
<dbReference type="GO" id="GO:0009244">
    <property type="term" value="P:lipopolysaccharide core region biosynthetic process"/>
    <property type="evidence" value="ECO:0007669"/>
    <property type="project" value="TreeGrafter"/>
</dbReference>
<gene>
    <name evidence="10" type="ORF">RG298_003756</name>
</gene>
<feature type="transmembrane region" description="Helical" evidence="8">
    <location>
        <begin position="135"/>
        <end position="156"/>
    </location>
</feature>
<organism evidence="10">
    <name type="scientific">Providencia stuartii</name>
    <dbReference type="NCBI Taxonomy" id="588"/>
    <lineage>
        <taxon>Bacteria</taxon>
        <taxon>Pseudomonadati</taxon>
        <taxon>Pseudomonadota</taxon>
        <taxon>Gammaproteobacteria</taxon>
        <taxon>Enterobacterales</taxon>
        <taxon>Morganellaceae</taxon>
        <taxon>Providencia</taxon>
    </lineage>
</organism>
<evidence type="ECO:0000259" key="9">
    <source>
        <dbReference type="Pfam" id="PF00884"/>
    </source>
</evidence>
<evidence type="ECO:0000256" key="8">
    <source>
        <dbReference type="SAM" id="Phobius"/>
    </source>
</evidence>
<keyword evidence="6 8" id="KW-0472">Membrane</keyword>
<comment type="similarity">
    <text evidence="7">Belongs to the phosphoethanolamine transferase family.</text>
</comment>
<dbReference type="GO" id="GO:0016776">
    <property type="term" value="F:phosphotransferase activity, phosphate group as acceptor"/>
    <property type="evidence" value="ECO:0007669"/>
    <property type="project" value="TreeGrafter"/>
</dbReference>
<keyword evidence="5 8" id="KW-1133">Transmembrane helix</keyword>
<evidence type="ECO:0000256" key="6">
    <source>
        <dbReference type="ARBA" id="ARBA00023136"/>
    </source>
</evidence>
<keyword evidence="3" id="KW-0808">Transferase</keyword>
<dbReference type="AlphaFoldDB" id="A0AAI9GGC1"/>
<evidence type="ECO:0000256" key="4">
    <source>
        <dbReference type="ARBA" id="ARBA00022692"/>
    </source>
</evidence>
<feature type="transmembrane region" description="Helical" evidence="8">
    <location>
        <begin position="106"/>
        <end position="123"/>
    </location>
</feature>
<dbReference type="CDD" id="cd16017">
    <property type="entry name" value="LptA"/>
    <property type="match status" value="1"/>
</dbReference>
<keyword evidence="2" id="KW-1003">Cell membrane</keyword>
<evidence type="ECO:0000256" key="7">
    <source>
        <dbReference type="ARBA" id="ARBA00038481"/>
    </source>
</evidence>
<accession>A0AAI9GGC1</accession>
<feature type="transmembrane region" description="Helical" evidence="8">
    <location>
        <begin position="27"/>
        <end position="47"/>
    </location>
</feature>
<evidence type="ECO:0000256" key="5">
    <source>
        <dbReference type="ARBA" id="ARBA00022989"/>
    </source>
</evidence>
<dbReference type="GO" id="GO:0016787">
    <property type="term" value="F:hydrolase activity"/>
    <property type="evidence" value="ECO:0007669"/>
    <property type="project" value="UniProtKB-KW"/>
</dbReference>
<dbReference type="PANTHER" id="PTHR30443">
    <property type="entry name" value="INNER MEMBRANE PROTEIN"/>
    <property type="match status" value="1"/>
</dbReference>
<evidence type="ECO:0000313" key="10">
    <source>
        <dbReference type="EMBL" id="EMJ5135978.1"/>
    </source>
</evidence>
<dbReference type="GO" id="GO:0005886">
    <property type="term" value="C:plasma membrane"/>
    <property type="evidence" value="ECO:0007669"/>
    <property type="project" value="UniProtKB-SubCell"/>
</dbReference>
<dbReference type="InterPro" id="IPR000917">
    <property type="entry name" value="Sulfatase_N"/>
</dbReference>
<keyword evidence="4 8" id="KW-0812">Transmembrane</keyword>
<name>A0AAI9GGC1_PROST</name>
<proteinExistence type="inferred from homology"/>
<dbReference type="SUPFAM" id="SSF53649">
    <property type="entry name" value="Alkaline phosphatase-like"/>
    <property type="match status" value="1"/>
</dbReference>
<dbReference type="EMBL" id="ABMABF030000015">
    <property type="protein sequence ID" value="EMJ5135978.1"/>
    <property type="molecule type" value="Genomic_DNA"/>
</dbReference>
<dbReference type="Gene3D" id="3.40.720.10">
    <property type="entry name" value="Alkaline Phosphatase, subunit A"/>
    <property type="match status" value="1"/>
</dbReference>
<dbReference type="InterPro" id="IPR058130">
    <property type="entry name" value="PEA_transf_C"/>
</dbReference>
<comment type="caution">
    <text evidence="10">The sequence shown here is derived from an EMBL/GenBank/DDBJ whole genome shotgun (WGS) entry which is preliminary data.</text>
</comment>
<dbReference type="PANTHER" id="PTHR30443:SF4">
    <property type="entry name" value="PHOSPHOETHANOLAMINE TRANSFERASE OPGE-RELATED"/>
    <property type="match status" value="1"/>
</dbReference>
<dbReference type="InterPro" id="IPR040423">
    <property type="entry name" value="PEA_transferase"/>
</dbReference>
<feature type="transmembrane region" description="Helical" evidence="8">
    <location>
        <begin position="54"/>
        <end position="74"/>
    </location>
</feature>
<dbReference type="Pfam" id="PF00884">
    <property type="entry name" value="Sulfatase"/>
    <property type="match status" value="1"/>
</dbReference>
<dbReference type="InterPro" id="IPR017850">
    <property type="entry name" value="Alkaline_phosphatase_core_sf"/>
</dbReference>
<evidence type="ECO:0000256" key="1">
    <source>
        <dbReference type="ARBA" id="ARBA00004651"/>
    </source>
</evidence>
<comment type="subcellular location">
    <subcellularLocation>
        <location evidence="1">Cell membrane</location>
        <topology evidence="1">Multi-pass membrane protein</topology>
    </subcellularLocation>
</comment>
<evidence type="ECO:0000256" key="3">
    <source>
        <dbReference type="ARBA" id="ARBA00022679"/>
    </source>
</evidence>
<evidence type="ECO:0000256" key="2">
    <source>
        <dbReference type="ARBA" id="ARBA00022475"/>
    </source>
</evidence>
<sequence length="526" mass="59859">MRLLIISIYFLLISAMPALLGGDISLLSKLVIIVTGMLLMFICAGVYKSLAGKIFTVLISALWALNLSVSFFFYQKHDIRFSSSIAETFINTNSSETVGMLSYNKYYILFYIIVFAVYFISIHKSAKYLNRKTTWASLGLFFGYLVVIPAHSAALLPKPGSYLLLAEQYLSHTPFYNASALVRNLYENREITKIPNTVVQYQYDKKEASSDIYVLIIGESVRRDHLSLYGYQYETTPNLDQRKPQMLVFDQAYSPAPVTILSVPISLSNISFSQMQDKQHYADNIVALANHAGFETYWISNQGKTNRKTSIISTIASMAKHRKWNEFVGYDEEILGYFNNAINDGVKKKKLIVLHTYGSHEPSCNRFPEEKYQEFSTQEDDNCYDSSIAYTDALIENILQQLSGKSATVMYFSDHALQRLDDKYDVYYHHGVNNPTKEAYEIPLFVWYSPNSAKPSLDNTALNAPYSTANNYWLISDWLGIQQHSPKACLSPLNSCYQAQKEITMIDGNRTLLSLKNLPSEQKTHD</sequence>
<reference evidence="10" key="1">
    <citation type="submission" date="2024-02" db="EMBL/GenBank/DDBJ databases">
        <authorList>
            <consortium name="Clinical and Environmental Microbiology Branch: Whole genome sequencing antimicrobial resistance pathogens in the healthcare setting"/>
        </authorList>
    </citation>
    <scope>NUCLEOTIDE SEQUENCE</scope>
    <source>
        <strain evidence="10">2021GO-0154</strain>
    </source>
</reference>
<feature type="domain" description="Sulfatase N-terminal" evidence="9">
    <location>
        <begin position="213"/>
        <end position="480"/>
    </location>
</feature>